<evidence type="ECO:0000313" key="6">
    <source>
        <dbReference type="Proteomes" id="UP000184031"/>
    </source>
</evidence>
<dbReference type="Proteomes" id="UP000198940">
    <property type="component" value="Unassembled WGS sequence"/>
</dbReference>
<dbReference type="GO" id="GO:0006631">
    <property type="term" value="P:fatty acid metabolic process"/>
    <property type="evidence" value="ECO:0007669"/>
    <property type="project" value="TreeGrafter"/>
</dbReference>
<dbReference type="InterPro" id="IPR000873">
    <property type="entry name" value="AMP-dep_synth/lig_dom"/>
</dbReference>
<organism evidence="5 6">
    <name type="scientific">Flagellimonas taeanensis</name>
    <dbReference type="NCBI Taxonomy" id="1005926"/>
    <lineage>
        <taxon>Bacteria</taxon>
        <taxon>Pseudomonadati</taxon>
        <taxon>Bacteroidota</taxon>
        <taxon>Flavobacteriia</taxon>
        <taxon>Flavobacteriales</taxon>
        <taxon>Flavobacteriaceae</taxon>
        <taxon>Flagellimonas</taxon>
    </lineage>
</organism>
<dbReference type="Proteomes" id="UP000184031">
    <property type="component" value="Unassembled WGS sequence"/>
</dbReference>
<protein>
    <submittedName>
        <fullName evidence="5">O-succinylbenzoic acid--CoA ligase</fullName>
    </submittedName>
</protein>
<dbReference type="EMBL" id="FOKU01000007">
    <property type="protein sequence ID" value="SFC19137.1"/>
    <property type="molecule type" value="Genomic_DNA"/>
</dbReference>
<evidence type="ECO:0000256" key="1">
    <source>
        <dbReference type="ARBA" id="ARBA00006432"/>
    </source>
</evidence>
<evidence type="ECO:0000313" key="5">
    <source>
        <dbReference type="EMBL" id="SHK78630.1"/>
    </source>
</evidence>
<dbReference type="GO" id="GO:0031956">
    <property type="term" value="F:medium-chain fatty acid-CoA ligase activity"/>
    <property type="evidence" value="ECO:0007669"/>
    <property type="project" value="TreeGrafter"/>
</dbReference>
<accession>A0A1M6VAX2</accession>
<dbReference type="EMBL" id="FRAT01000004">
    <property type="protein sequence ID" value="SHK78630.1"/>
    <property type="molecule type" value="Genomic_DNA"/>
</dbReference>
<dbReference type="OrthoDB" id="8870348at2"/>
<dbReference type="Pfam" id="PF00501">
    <property type="entry name" value="AMP-binding"/>
    <property type="match status" value="1"/>
</dbReference>
<dbReference type="InterPro" id="IPR045851">
    <property type="entry name" value="AMP-bd_C_sf"/>
</dbReference>
<dbReference type="PANTHER" id="PTHR43201:SF5">
    <property type="entry name" value="MEDIUM-CHAIN ACYL-COA LIGASE ACSF2, MITOCHONDRIAL"/>
    <property type="match status" value="1"/>
</dbReference>
<gene>
    <name evidence="4" type="ORF">SAMN04487891_10743</name>
    <name evidence="5" type="ORF">SAMN05216293_1965</name>
</gene>
<sequence>MENPSWHNIHPDFRFNGAPLVFGDLSELGYSLTKEGAPFETPLGEFLLDWASDTSTLEVNTSGSTGKPKKITLKKEQMVNSALATGAYFQLRPKQTALLCLPSTGIAGKMMLVRAMVLGLHLDVVEPSSTPLDNNGKDYDFVAMVPMQAKKSLDQLHRVNTLIVGGATVDVTLKNQLGLLPTKVYETYGMTETITHIAVKEIAPEPQDYFETLPGISVTTDERGCLVINAPKISEEKVITNDLVELVTENRFKWLGRFDSIINSGGIKLVPEAIEEKLSTIIKTRFFVAGIPDETLGRQLVLVVEAKPETRGEDQLLNQIKALKTLSKYEVPKKVFVVNAFSETSTKKIDRSKTLASIIF</sequence>
<evidence type="ECO:0000313" key="7">
    <source>
        <dbReference type="Proteomes" id="UP000198940"/>
    </source>
</evidence>
<dbReference type="InterPro" id="IPR042099">
    <property type="entry name" value="ANL_N_sf"/>
</dbReference>
<keyword evidence="7" id="KW-1185">Reference proteome</keyword>
<comment type="caution">
    <text evidence="5">The sequence shown here is derived from an EMBL/GenBank/DDBJ whole genome shotgun (WGS) entry which is preliminary data.</text>
</comment>
<name>A0A1M6VAX2_9FLAO</name>
<evidence type="ECO:0000313" key="4">
    <source>
        <dbReference type="EMBL" id="SFC19137.1"/>
    </source>
</evidence>
<dbReference type="AlphaFoldDB" id="A0A1M6VAX2"/>
<dbReference type="STRING" id="1055723.SAMN05216293_1965"/>
<proteinExistence type="inferred from homology"/>
<dbReference type="SUPFAM" id="SSF56801">
    <property type="entry name" value="Acetyl-CoA synthetase-like"/>
    <property type="match status" value="1"/>
</dbReference>
<dbReference type="PANTHER" id="PTHR43201">
    <property type="entry name" value="ACYL-COA SYNTHETASE"/>
    <property type="match status" value="1"/>
</dbReference>
<evidence type="ECO:0000256" key="2">
    <source>
        <dbReference type="ARBA" id="ARBA00022598"/>
    </source>
</evidence>
<keyword evidence="2 5" id="KW-0436">Ligase</keyword>
<dbReference type="RefSeq" id="WP_072879248.1">
    <property type="nucleotide sequence ID" value="NZ_FOKU01000007.1"/>
</dbReference>
<comment type="similarity">
    <text evidence="1">Belongs to the ATP-dependent AMP-binding enzyme family.</text>
</comment>
<dbReference type="Gene3D" id="3.40.50.12780">
    <property type="entry name" value="N-terminal domain of ligase-like"/>
    <property type="match status" value="1"/>
</dbReference>
<feature type="domain" description="AMP-dependent synthetase/ligase" evidence="3">
    <location>
        <begin position="61"/>
        <end position="204"/>
    </location>
</feature>
<dbReference type="Gene3D" id="3.30.300.30">
    <property type="match status" value="1"/>
</dbReference>
<evidence type="ECO:0000259" key="3">
    <source>
        <dbReference type="Pfam" id="PF00501"/>
    </source>
</evidence>
<reference evidence="5 6" key="1">
    <citation type="submission" date="2016-11" db="EMBL/GenBank/DDBJ databases">
        <authorList>
            <person name="Varghese N."/>
            <person name="Submissions S."/>
        </authorList>
    </citation>
    <scope>NUCLEOTIDE SEQUENCE [LARGE SCALE GENOMIC DNA]</scope>
    <source>
        <strain evidence="5 6">CGMCC 1.12174</strain>
        <strain evidence="4 7">DSM 26351</strain>
    </source>
</reference>